<accession>A0A3S5A4K6</accession>
<proteinExistence type="predicted"/>
<sequence length="73" mass="8001">MAGSVLGLSCLPGQGADELGLRRLDVLLTTAPRVLTVRCPFSLGRLGRKGLESEAYQKGTMKNWFADFYSYDC</sequence>
<dbReference type="EMBL" id="CAAALY010087843">
    <property type="protein sequence ID" value="VEL27528.1"/>
    <property type="molecule type" value="Genomic_DNA"/>
</dbReference>
<dbReference type="Proteomes" id="UP000784294">
    <property type="component" value="Unassembled WGS sequence"/>
</dbReference>
<organism evidence="1 2">
    <name type="scientific">Protopolystoma xenopodis</name>
    <dbReference type="NCBI Taxonomy" id="117903"/>
    <lineage>
        <taxon>Eukaryota</taxon>
        <taxon>Metazoa</taxon>
        <taxon>Spiralia</taxon>
        <taxon>Lophotrochozoa</taxon>
        <taxon>Platyhelminthes</taxon>
        <taxon>Monogenea</taxon>
        <taxon>Polyopisthocotylea</taxon>
        <taxon>Polystomatidea</taxon>
        <taxon>Polystomatidae</taxon>
        <taxon>Protopolystoma</taxon>
    </lineage>
</organism>
<gene>
    <name evidence="1" type="ORF">PXEA_LOCUS20968</name>
</gene>
<evidence type="ECO:0000313" key="1">
    <source>
        <dbReference type="EMBL" id="VEL27528.1"/>
    </source>
</evidence>
<name>A0A3S5A4K6_9PLAT</name>
<dbReference type="AlphaFoldDB" id="A0A3S5A4K6"/>
<evidence type="ECO:0000313" key="2">
    <source>
        <dbReference type="Proteomes" id="UP000784294"/>
    </source>
</evidence>
<keyword evidence="2" id="KW-1185">Reference proteome</keyword>
<comment type="caution">
    <text evidence="1">The sequence shown here is derived from an EMBL/GenBank/DDBJ whole genome shotgun (WGS) entry which is preliminary data.</text>
</comment>
<protein>
    <submittedName>
        <fullName evidence="1">Uncharacterized protein</fullName>
    </submittedName>
</protein>
<reference evidence="1" key="1">
    <citation type="submission" date="2018-11" db="EMBL/GenBank/DDBJ databases">
        <authorList>
            <consortium name="Pathogen Informatics"/>
        </authorList>
    </citation>
    <scope>NUCLEOTIDE SEQUENCE</scope>
</reference>